<keyword evidence="2 5" id="KW-0808">Transferase</keyword>
<evidence type="ECO:0000313" key="5">
    <source>
        <dbReference type="EMBL" id="RIB30402.1"/>
    </source>
</evidence>
<dbReference type="EMBL" id="QKWP01000013">
    <property type="protein sequence ID" value="RIB30402.1"/>
    <property type="molecule type" value="Genomic_DNA"/>
</dbReference>
<feature type="domain" description="Methyltransferase" evidence="4">
    <location>
        <begin position="82"/>
        <end position="173"/>
    </location>
</feature>
<dbReference type="CDD" id="cd02440">
    <property type="entry name" value="AdoMet_MTases"/>
    <property type="match status" value="1"/>
</dbReference>
<comment type="caution">
    <text evidence="5">The sequence shown here is derived from an EMBL/GenBank/DDBJ whole genome shotgun (WGS) entry which is preliminary data.</text>
</comment>
<dbReference type="PANTHER" id="PTHR43591">
    <property type="entry name" value="METHYLTRANSFERASE"/>
    <property type="match status" value="1"/>
</dbReference>
<protein>
    <submittedName>
        <fullName evidence="5">S-adenosyl-L-methionine-dependent methyltransferase</fullName>
    </submittedName>
</protein>
<dbReference type="PROSITE" id="PS01184">
    <property type="entry name" value="UBIE_2"/>
    <property type="match status" value="1"/>
</dbReference>
<reference evidence="5 6" key="1">
    <citation type="submission" date="2018-06" db="EMBL/GenBank/DDBJ databases">
        <title>Comparative genomics reveals the genomic features of Rhizophagus irregularis, R. cerebriforme, R. diaphanum and Gigaspora rosea, and their symbiotic lifestyle signature.</title>
        <authorList>
            <person name="Morin E."/>
            <person name="San Clemente H."/>
            <person name="Chen E.C.H."/>
            <person name="De La Providencia I."/>
            <person name="Hainaut M."/>
            <person name="Kuo A."/>
            <person name="Kohler A."/>
            <person name="Murat C."/>
            <person name="Tang N."/>
            <person name="Roy S."/>
            <person name="Loubradou J."/>
            <person name="Henrissat B."/>
            <person name="Grigoriev I.V."/>
            <person name="Corradi N."/>
            <person name="Roux C."/>
            <person name="Martin F.M."/>
        </authorList>
    </citation>
    <scope>NUCLEOTIDE SEQUENCE [LARGE SCALE GENOMIC DNA]</scope>
    <source>
        <strain evidence="5 6">DAOM 194757</strain>
    </source>
</reference>
<dbReference type="GO" id="GO:0032259">
    <property type="term" value="P:methylation"/>
    <property type="evidence" value="ECO:0007669"/>
    <property type="project" value="UniProtKB-KW"/>
</dbReference>
<dbReference type="Gene3D" id="3.40.50.150">
    <property type="entry name" value="Vaccinia Virus protein VP39"/>
    <property type="match status" value="1"/>
</dbReference>
<evidence type="ECO:0000313" key="6">
    <source>
        <dbReference type="Proteomes" id="UP000266673"/>
    </source>
</evidence>
<dbReference type="InterPro" id="IPR041698">
    <property type="entry name" value="Methyltransf_25"/>
</dbReference>
<evidence type="ECO:0000256" key="1">
    <source>
        <dbReference type="ARBA" id="ARBA00022603"/>
    </source>
</evidence>
<dbReference type="OrthoDB" id="2013972at2759"/>
<evidence type="ECO:0000256" key="2">
    <source>
        <dbReference type="ARBA" id="ARBA00022679"/>
    </source>
</evidence>
<evidence type="ECO:0000259" key="4">
    <source>
        <dbReference type="Pfam" id="PF13649"/>
    </source>
</evidence>
<keyword evidence="6" id="KW-1185">Reference proteome</keyword>
<dbReference type="AlphaFoldDB" id="A0A397W8P9"/>
<proteinExistence type="predicted"/>
<dbReference type="Proteomes" id="UP000266673">
    <property type="component" value="Unassembled WGS sequence"/>
</dbReference>
<sequence length="314" mass="36132">MGCLPSKSSEESNSINLQNIQTEFRFIDGRRFHNVENSVYALPNDDDESDRLHVQHFLFRYMWQSNFSAPIEHILNDPNTKILDVGCGSASWSFDMATKYPLIKVYGLDISSNQAVSIKPKNFTFVKANVLEGIPFDNDSFDYVFQRHLLGGYPRVKWPYAINELVRVLKPGGFLEMIEPSMLHNVGPATNRLYETDKESMKQRGIDPHIAQKLVEYAQDQGQLENIKKEVRECHYGKKSNDADLKFSKAAINTIIGMFIGLKSFLIEVLQISSEEYDELVKESEKELFEYDTYFYQVRVYANKVVESNSESTD</sequence>
<organism evidence="5 6">
    <name type="scientific">Gigaspora rosea</name>
    <dbReference type="NCBI Taxonomy" id="44941"/>
    <lineage>
        <taxon>Eukaryota</taxon>
        <taxon>Fungi</taxon>
        <taxon>Fungi incertae sedis</taxon>
        <taxon>Mucoromycota</taxon>
        <taxon>Glomeromycotina</taxon>
        <taxon>Glomeromycetes</taxon>
        <taxon>Diversisporales</taxon>
        <taxon>Gigasporaceae</taxon>
        <taxon>Gigaspora</taxon>
    </lineage>
</organism>
<dbReference type="STRING" id="44941.A0A397W8P9"/>
<keyword evidence="3" id="KW-0949">S-adenosyl-L-methionine</keyword>
<evidence type="ECO:0000256" key="3">
    <source>
        <dbReference type="ARBA" id="ARBA00022691"/>
    </source>
</evidence>
<keyword evidence="1 5" id="KW-0489">Methyltransferase</keyword>
<name>A0A397W8P9_9GLOM</name>
<dbReference type="InterPro" id="IPR029063">
    <property type="entry name" value="SAM-dependent_MTases_sf"/>
</dbReference>
<accession>A0A397W8P9</accession>
<dbReference type="InterPro" id="IPR023576">
    <property type="entry name" value="UbiE/COQ5_MeTrFase_CS"/>
</dbReference>
<dbReference type="Pfam" id="PF13649">
    <property type="entry name" value="Methyltransf_25"/>
    <property type="match status" value="1"/>
</dbReference>
<dbReference type="SUPFAM" id="SSF53335">
    <property type="entry name" value="S-adenosyl-L-methionine-dependent methyltransferases"/>
    <property type="match status" value="1"/>
</dbReference>
<gene>
    <name evidence="5" type="ORF">C2G38_2136359</name>
</gene>
<dbReference type="GO" id="GO:0008168">
    <property type="term" value="F:methyltransferase activity"/>
    <property type="evidence" value="ECO:0007669"/>
    <property type="project" value="UniProtKB-KW"/>
</dbReference>